<comment type="caution">
    <text evidence="8">The sequence shown here is derived from an EMBL/GenBank/DDBJ whole genome shotgun (WGS) entry which is preliminary data.</text>
</comment>
<accession>A0A8J7RZI1</accession>
<dbReference type="SUPFAM" id="SSF53271">
    <property type="entry name" value="PRTase-like"/>
    <property type="match status" value="1"/>
</dbReference>
<name>A0A8J7RZI1_9PROT</name>
<dbReference type="GO" id="GO:0004588">
    <property type="term" value="F:orotate phosphoribosyltransferase activity"/>
    <property type="evidence" value="ECO:0007669"/>
    <property type="project" value="UniProtKB-UniRule"/>
</dbReference>
<evidence type="ECO:0000256" key="3">
    <source>
        <dbReference type="ARBA" id="ARBA00022676"/>
    </source>
</evidence>
<dbReference type="InterPro" id="IPR000836">
    <property type="entry name" value="PRTase_dom"/>
</dbReference>
<feature type="binding site" evidence="6">
    <location>
        <position position="139"/>
    </location>
    <ligand>
        <name>orotate</name>
        <dbReference type="ChEBI" id="CHEBI:30839"/>
    </ligand>
</feature>
<dbReference type="HAMAP" id="MF_01208">
    <property type="entry name" value="PyrE"/>
    <property type="match status" value="1"/>
</dbReference>
<dbReference type="Pfam" id="PF00156">
    <property type="entry name" value="Pribosyltran"/>
    <property type="match status" value="1"/>
</dbReference>
<dbReference type="PANTHER" id="PTHR19278">
    <property type="entry name" value="OROTATE PHOSPHORIBOSYLTRANSFERASE"/>
    <property type="match status" value="1"/>
</dbReference>
<dbReference type="EMBL" id="JAGMWN010000004">
    <property type="protein sequence ID" value="MBP5857567.1"/>
    <property type="molecule type" value="Genomic_DNA"/>
</dbReference>
<comment type="caution">
    <text evidence="6">Lacks conserved residue(s) required for the propagation of feature annotation.</text>
</comment>
<evidence type="ECO:0000313" key="9">
    <source>
        <dbReference type="Proteomes" id="UP000672602"/>
    </source>
</evidence>
<dbReference type="GO" id="GO:0044205">
    <property type="term" value="P:'de novo' UMP biosynthetic process"/>
    <property type="evidence" value="ECO:0007669"/>
    <property type="project" value="UniProtKB-UniRule"/>
</dbReference>
<protein>
    <recommendedName>
        <fullName evidence="2 6">Orotate phosphoribosyltransferase</fullName>
        <shortName evidence="6">OPRT</shortName>
        <shortName evidence="6">OPRTase</shortName>
        <ecNumber evidence="2 6">2.4.2.10</ecNumber>
    </recommendedName>
</protein>
<evidence type="ECO:0000256" key="2">
    <source>
        <dbReference type="ARBA" id="ARBA00011971"/>
    </source>
</evidence>
<dbReference type="PANTHER" id="PTHR19278:SF9">
    <property type="entry name" value="URIDINE 5'-MONOPHOSPHATE SYNTHASE"/>
    <property type="match status" value="1"/>
</dbReference>
<organism evidence="8 9">
    <name type="scientific">Marivibrio halodurans</name>
    <dbReference type="NCBI Taxonomy" id="2039722"/>
    <lineage>
        <taxon>Bacteria</taxon>
        <taxon>Pseudomonadati</taxon>
        <taxon>Pseudomonadota</taxon>
        <taxon>Alphaproteobacteria</taxon>
        <taxon>Rhodospirillales</taxon>
        <taxon>Rhodospirillaceae</taxon>
        <taxon>Marivibrio</taxon>
    </lineage>
</organism>
<evidence type="ECO:0000313" key="8">
    <source>
        <dbReference type="EMBL" id="MBP5857567.1"/>
    </source>
</evidence>
<keyword evidence="6" id="KW-0460">Magnesium</keyword>
<dbReference type="NCBIfam" id="TIGR00336">
    <property type="entry name" value="pyrE"/>
    <property type="match status" value="1"/>
</dbReference>
<dbReference type="InterPro" id="IPR029057">
    <property type="entry name" value="PRTase-like"/>
</dbReference>
<evidence type="ECO:0000256" key="4">
    <source>
        <dbReference type="ARBA" id="ARBA00022679"/>
    </source>
</evidence>
<comment type="pathway">
    <text evidence="1 6">Pyrimidine metabolism; UMP biosynthesis via de novo pathway; UMP from orotate: step 1/2.</text>
</comment>
<comment type="cofactor">
    <cofactor evidence="6">
        <name>Mg(2+)</name>
        <dbReference type="ChEBI" id="CHEBI:18420"/>
    </cofactor>
</comment>
<proteinExistence type="inferred from homology"/>
<dbReference type="RefSeq" id="WP_210682144.1">
    <property type="nucleotide sequence ID" value="NZ_JAGMWN010000004.1"/>
</dbReference>
<dbReference type="CDD" id="cd06223">
    <property type="entry name" value="PRTases_typeI"/>
    <property type="match status" value="1"/>
</dbReference>
<dbReference type="AlphaFoldDB" id="A0A8J7RZI1"/>
<feature type="binding site" evidence="6">
    <location>
        <position position="113"/>
    </location>
    <ligand>
        <name>5-phospho-alpha-D-ribose 1-diphosphate</name>
        <dbReference type="ChEBI" id="CHEBI:58017"/>
        <note>ligand shared between dimeric partners</note>
    </ligand>
</feature>
<dbReference type="Gene3D" id="3.40.50.2020">
    <property type="match status" value="1"/>
</dbReference>
<comment type="function">
    <text evidence="6">Catalyzes the transfer of a ribosyl phosphate group from 5-phosphoribose 1-diphosphate to orotate, leading to the formation of orotidine monophosphate (OMP).</text>
</comment>
<dbReference type="InterPro" id="IPR023031">
    <property type="entry name" value="OPRT"/>
</dbReference>
<keyword evidence="4 6" id="KW-0808">Transferase</keyword>
<dbReference type="UniPathway" id="UPA00070">
    <property type="reaction ID" value="UER00119"/>
</dbReference>
<dbReference type="Proteomes" id="UP000672602">
    <property type="component" value="Unassembled WGS sequence"/>
</dbReference>
<reference evidence="8" key="1">
    <citation type="submission" date="2021-04" db="EMBL/GenBank/DDBJ databases">
        <authorList>
            <person name="Zhang D.-C."/>
        </authorList>
    </citation>
    <scope>NUCLEOTIDE SEQUENCE</scope>
    <source>
        <strain evidence="8">CGMCC 1.15697</strain>
    </source>
</reference>
<evidence type="ECO:0000256" key="1">
    <source>
        <dbReference type="ARBA" id="ARBA00004889"/>
    </source>
</evidence>
<comment type="similarity">
    <text evidence="6">Belongs to the purine/pyrimidine phosphoribosyltransferase family. PyrE subfamily.</text>
</comment>
<gene>
    <name evidence="6" type="primary">pyrE</name>
    <name evidence="8" type="ORF">KAJ83_11145</name>
</gene>
<dbReference type="InterPro" id="IPR004467">
    <property type="entry name" value="Or_phspho_trans_dom"/>
</dbReference>
<keyword evidence="3 6" id="KW-0328">Glycosyltransferase</keyword>
<dbReference type="NCBIfam" id="NF001729">
    <property type="entry name" value="PRK00455.1-3"/>
    <property type="match status" value="1"/>
</dbReference>
<sequence length="230" mass="25010">MTENQTTSSTPPSTAQIAAGILIETRSVLFRPEDPFTLTSGRKSPVYIDCRRLIAFPRARRRLMDMAAARIEEAVGFESLDVVAGGETAGIPYAAWLAERLMLPMAYVRKKPKGFGRDARIEGDLREGQRALLVEDLATDGGSKLSFVQGIRDAGAECAHCFVVFHYGIFPESVSDLAKEGVTLHALATWWDVLGTARASGYFDEGAMLAVEAFLNDPKGWSRAHGGEEG</sequence>
<evidence type="ECO:0000259" key="7">
    <source>
        <dbReference type="Pfam" id="PF00156"/>
    </source>
</evidence>
<keyword evidence="5 6" id="KW-0665">Pyrimidine biosynthesis</keyword>
<dbReference type="EC" id="2.4.2.10" evidence="2 6"/>
<comment type="subunit">
    <text evidence="6">Homodimer.</text>
</comment>
<feature type="binding site" evidence="6">
    <location>
        <position position="109"/>
    </location>
    <ligand>
        <name>5-phospho-alpha-D-ribose 1-diphosphate</name>
        <dbReference type="ChEBI" id="CHEBI:58017"/>
        <note>ligand shared between dimeric partners</note>
    </ligand>
</feature>
<evidence type="ECO:0000256" key="6">
    <source>
        <dbReference type="HAMAP-Rule" id="MF_01208"/>
    </source>
</evidence>
<feature type="domain" description="Phosphoribosyltransferase" evidence="7">
    <location>
        <begin position="61"/>
        <end position="182"/>
    </location>
</feature>
<dbReference type="GO" id="GO:0000287">
    <property type="term" value="F:magnesium ion binding"/>
    <property type="evidence" value="ECO:0007669"/>
    <property type="project" value="UniProtKB-UniRule"/>
</dbReference>
<comment type="catalytic activity">
    <reaction evidence="6">
        <text>orotidine 5'-phosphate + diphosphate = orotate + 5-phospho-alpha-D-ribose 1-diphosphate</text>
        <dbReference type="Rhea" id="RHEA:10380"/>
        <dbReference type="ChEBI" id="CHEBI:30839"/>
        <dbReference type="ChEBI" id="CHEBI:33019"/>
        <dbReference type="ChEBI" id="CHEBI:57538"/>
        <dbReference type="ChEBI" id="CHEBI:58017"/>
        <dbReference type="EC" id="2.4.2.10"/>
    </reaction>
</comment>
<dbReference type="GO" id="GO:0019856">
    <property type="term" value="P:pyrimidine nucleobase biosynthetic process"/>
    <property type="evidence" value="ECO:0007669"/>
    <property type="project" value="TreeGrafter"/>
</dbReference>
<feature type="binding site" description="in other chain" evidence="6">
    <location>
        <begin position="135"/>
        <end position="143"/>
    </location>
    <ligand>
        <name>5-phospho-alpha-D-ribose 1-diphosphate</name>
        <dbReference type="ChEBI" id="CHEBI:58017"/>
        <note>ligand shared between dimeric partners</note>
    </ligand>
</feature>
<evidence type="ECO:0000256" key="5">
    <source>
        <dbReference type="ARBA" id="ARBA00022975"/>
    </source>
</evidence>
<keyword evidence="9" id="KW-1185">Reference proteome</keyword>
<feature type="binding site" description="in other chain" evidence="6">
    <location>
        <position position="110"/>
    </location>
    <ligand>
        <name>5-phospho-alpha-D-ribose 1-diphosphate</name>
        <dbReference type="ChEBI" id="CHEBI:58017"/>
        <note>ligand shared between dimeric partners</note>
    </ligand>
</feature>